<feature type="transmembrane region" description="Helical" evidence="5">
    <location>
        <begin position="41"/>
        <end position="67"/>
    </location>
</feature>
<accession>A0ABR7DER1</accession>
<dbReference type="PANTHER" id="PTHR11785">
    <property type="entry name" value="AMINO ACID TRANSPORTER"/>
    <property type="match status" value="1"/>
</dbReference>
<evidence type="ECO:0000313" key="6">
    <source>
        <dbReference type="EMBL" id="MBC5629313.1"/>
    </source>
</evidence>
<feature type="transmembrane region" description="Helical" evidence="5">
    <location>
        <begin position="9"/>
        <end position="29"/>
    </location>
</feature>
<evidence type="ECO:0000256" key="3">
    <source>
        <dbReference type="ARBA" id="ARBA00022989"/>
    </source>
</evidence>
<gene>
    <name evidence="6" type="ORF">H8S20_10445</name>
</gene>
<dbReference type="EMBL" id="JACOOO010000018">
    <property type="protein sequence ID" value="MBC5629313.1"/>
    <property type="molecule type" value="Genomic_DNA"/>
</dbReference>
<dbReference type="Pfam" id="PF13520">
    <property type="entry name" value="AA_permease_2"/>
    <property type="match status" value="1"/>
</dbReference>
<dbReference type="Proteomes" id="UP000596929">
    <property type="component" value="Unassembled WGS sequence"/>
</dbReference>
<feature type="transmembrane region" description="Helical" evidence="5">
    <location>
        <begin position="339"/>
        <end position="358"/>
    </location>
</feature>
<dbReference type="Gene3D" id="1.20.1740.10">
    <property type="entry name" value="Amino acid/polyamine transporter I"/>
    <property type="match status" value="1"/>
</dbReference>
<comment type="caution">
    <text evidence="6">The sequence shown here is derived from an EMBL/GenBank/DDBJ whole genome shotgun (WGS) entry which is preliminary data.</text>
</comment>
<feature type="transmembrane region" description="Helical" evidence="5">
    <location>
        <begin position="234"/>
        <end position="257"/>
    </location>
</feature>
<feature type="transmembrane region" description="Helical" evidence="5">
    <location>
        <begin position="88"/>
        <end position="110"/>
    </location>
</feature>
<feature type="transmembrane region" description="Helical" evidence="5">
    <location>
        <begin position="277"/>
        <end position="298"/>
    </location>
</feature>
<dbReference type="InterPro" id="IPR002293">
    <property type="entry name" value="AA/rel_permease1"/>
</dbReference>
<name>A0ABR7DER1_9CLOT</name>
<feature type="transmembrane region" description="Helical" evidence="5">
    <location>
        <begin position="163"/>
        <end position="180"/>
    </location>
</feature>
<protein>
    <submittedName>
        <fullName evidence="6">APC family permease</fullName>
    </submittedName>
</protein>
<evidence type="ECO:0000256" key="2">
    <source>
        <dbReference type="ARBA" id="ARBA00022692"/>
    </source>
</evidence>
<comment type="subcellular location">
    <subcellularLocation>
        <location evidence="1">Membrane</location>
        <topology evidence="1">Multi-pass membrane protein</topology>
    </subcellularLocation>
</comment>
<evidence type="ECO:0000256" key="5">
    <source>
        <dbReference type="SAM" id="Phobius"/>
    </source>
</evidence>
<evidence type="ECO:0000256" key="4">
    <source>
        <dbReference type="ARBA" id="ARBA00023136"/>
    </source>
</evidence>
<dbReference type="InterPro" id="IPR050598">
    <property type="entry name" value="AminoAcid_Transporter"/>
</dbReference>
<feature type="transmembrane region" description="Helical" evidence="5">
    <location>
        <begin position="370"/>
        <end position="389"/>
    </location>
</feature>
<feature type="transmembrane region" description="Helical" evidence="5">
    <location>
        <begin position="401"/>
        <end position="418"/>
    </location>
</feature>
<reference evidence="6 7" key="1">
    <citation type="submission" date="2020-08" db="EMBL/GenBank/DDBJ databases">
        <title>Genome public.</title>
        <authorList>
            <person name="Liu C."/>
            <person name="Sun Q."/>
        </authorList>
    </citation>
    <scope>NUCLEOTIDE SEQUENCE [LARGE SCALE GENOMIC DNA]</scope>
    <source>
        <strain evidence="6 7">NSJ-6</strain>
    </source>
</reference>
<sequence>MSNKLDKRYGLLTAIAMVIGIVIGSGVFFKAEKVLKATGGNLLLGIIAWIIGGIIMISCAYTFAVMATKYEYVNGVVDYAEAAIGKTYGYYVGWFMAVIYYPTLTSVLAWVSARYTCVLFGFSITGGECMTIACLYLIGAFAINSLSPVLAGKFQVSTTIIKLIPLLLMAVVGTIVGLSNGMTVTNFTTVVENVDTFSGLFTAVVATAFAYEGWIIATSINAELKDAKKNLPRALIGGTFAIMLVYILYYIGLAGAVSNEVMMAGGEAGAKLAFETVFSSIGGSLIFVFVIISCLGTLNGLMLGCTRGLYSIAVRGMGPKQEVFKQVDNITNMPTNSSVIGLLFCGIWLLFFYGANLTDSWFGFFSFDSSELPIVTIYAMYIPIFIMMIKKEKELSIFKRFIMPIVSICGCIFMMIAACFAHRIAVVAYLIVFAVVMIIGAVFANKVYVGSKMKN</sequence>
<keyword evidence="4 5" id="KW-0472">Membrane</keyword>
<keyword evidence="7" id="KW-1185">Reference proteome</keyword>
<feature type="transmembrane region" description="Helical" evidence="5">
    <location>
        <begin position="424"/>
        <end position="444"/>
    </location>
</feature>
<dbReference type="RefSeq" id="WP_186860077.1">
    <property type="nucleotide sequence ID" value="NZ_JACOOO010000018.1"/>
</dbReference>
<keyword evidence="3 5" id="KW-1133">Transmembrane helix</keyword>
<keyword evidence="2 5" id="KW-0812">Transmembrane</keyword>
<proteinExistence type="predicted"/>
<feature type="transmembrane region" description="Helical" evidence="5">
    <location>
        <begin position="200"/>
        <end position="222"/>
    </location>
</feature>
<evidence type="ECO:0000256" key="1">
    <source>
        <dbReference type="ARBA" id="ARBA00004141"/>
    </source>
</evidence>
<organism evidence="6 7">
    <name type="scientific">Clostridium hominis</name>
    <dbReference type="NCBI Taxonomy" id="2763036"/>
    <lineage>
        <taxon>Bacteria</taxon>
        <taxon>Bacillati</taxon>
        <taxon>Bacillota</taxon>
        <taxon>Clostridia</taxon>
        <taxon>Eubacteriales</taxon>
        <taxon>Clostridiaceae</taxon>
        <taxon>Clostridium</taxon>
    </lineage>
</organism>
<feature type="transmembrane region" description="Helical" evidence="5">
    <location>
        <begin position="130"/>
        <end position="151"/>
    </location>
</feature>
<dbReference type="PIRSF" id="PIRSF006060">
    <property type="entry name" value="AA_transporter"/>
    <property type="match status" value="1"/>
</dbReference>
<evidence type="ECO:0000313" key="7">
    <source>
        <dbReference type="Proteomes" id="UP000596929"/>
    </source>
</evidence>
<dbReference type="PANTHER" id="PTHR11785:SF512">
    <property type="entry name" value="SOBREMESA, ISOFORM B"/>
    <property type="match status" value="1"/>
</dbReference>